<dbReference type="SMART" id="SM00267">
    <property type="entry name" value="GGDEF"/>
    <property type="match status" value="1"/>
</dbReference>
<accession>H5Y5T3</accession>
<dbReference type="CDD" id="cd00077">
    <property type="entry name" value="HDc"/>
    <property type="match status" value="1"/>
</dbReference>
<dbReference type="InterPro" id="IPR000014">
    <property type="entry name" value="PAS"/>
</dbReference>
<dbReference type="InterPro" id="IPR000160">
    <property type="entry name" value="GGDEF_dom"/>
</dbReference>
<dbReference type="HOGENOM" id="CLU_000445_92_5_9"/>
<dbReference type="SUPFAM" id="SSF55785">
    <property type="entry name" value="PYP-like sensor domain (PAS domain)"/>
    <property type="match status" value="1"/>
</dbReference>
<reference evidence="4 5" key="1">
    <citation type="submission" date="2011-11" db="EMBL/GenBank/DDBJ databases">
        <title>The Noncontiguous Finished genome of Desulfosporosinus youngiae DSM 17734.</title>
        <authorList>
            <consortium name="US DOE Joint Genome Institute (JGI-PGF)"/>
            <person name="Lucas S."/>
            <person name="Han J."/>
            <person name="Lapidus A."/>
            <person name="Cheng J.-F."/>
            <person name="Goodwin L."/>
            <person name="Pitluck S."/>
            <person name="Peters L."/>
            <person name="Ovchinnikova G."/>
            <person name="Lu M."/>
            <person name="Land M.L."/>
            <person name="Hauser L."/>
            <person name="Pester M."/>
            <person name="Spring S."/>
            <person name="Ollivier B."/>
            <person name="Rattei T."/>
            <person name="Klenk H.-P."/>
            <person name="Wagner M."/>
            <person name="Loy A."/>
            <person name="Woyke T.J."/>
        </authorList>
    </citation>
    <scope>NUCLEOTIDE SEQUENCE [LARGE SCALE GENOMIC DNA]</scope>
    <source>
        <strain evidence="4 5">DSM 17734</strain>
    </source>
</reference>
<dbReference type="OrthoDB" id="9798833at2"/>
<evidence type="ECO:0000259" key="1">
    <source>
        <dbReference type="PROSITE" id="PS50112"/>
    </source>
</evidence>
<dbReference type="SUPFAM" id="SSF109604">
    <property type="entry name" value="HD-domain/PDEase-like"/>
    <property type="match status" value="1"/>
</dbReference>
<dbReference type="RefSeq" id="WP_007785395.1">
    <property type="nucleotide sequence ID" value="NZ_CM001441.1"/>
</dbReference>
<gene>
    <name evidence="4" type="ORF">DesyoDRAFT_3824</name>
</gene>
<dbReference type="Pfam" id="PF13487">
    <property type="entry name" value="HD_5"/>
    <property type="match status" value="1"/>
</dbReference>
<name>H5Y5T3_9FIRM</name>
<dbReference type="SUPFAM" id="SSF55073">
    <property type="entry name" value="Nucleotide cyclase"/>
    <property type="match status" value="1"/>
</dbReference>
<sequence>MLNVIPEVPERIIRNEMVSQDLFKYNFDATFMIDLDGKFVALNSATTGLFGYSFEELRQMQISNILLPEEKDRLFRYFENSRYHAQWFETVIRQKQGSLLDVEMVVFSIIANNHFIGIYAIARDIRDGKMLKEQYKRISFHDSMTGLYNRTYFELEMQRLENEQRSSIGLILCDVDGLKSVNDTLGPDQGDALLLTVSNVLKASTDQKDLVARIGGDEFAVIVDQGDLSKMELVYNRICEALNDYNIQTPELPISLSMGWGFSPENRNSLTELYKEAEDNMYREKLLHSRSMCGSFVAALMKALESHDYISEQHSDRVQKSVTLMGTALALPNHQIADLRMLAKIHDIGKIGISDRILQKAGPLTPQEYKEIQRHSEIGQKIIELVSPLKPIAGYILKHHEWWNGKGYPLGIKGEEIPVECRILSIADAYDAMTNDRPYRMALSRVEAMVELKRGKGIQFDPKLVDLYLEIIKKREFKV</sequence>
<dbReference type="Gene3D" id="1.10.3210.10">
    <property type="entry name" value="Hypothetical protein af1432"/>
    <property type="match status" value="1"/>
</dbReference>
<dbReference type="SMART" id="SM00091">
    <property type="entry name" value="PAS"/>
    <property type="match status" value="1"/>
</dbReference>
<feature type="domain" description="GGDEF" evidence="2">
    <location>
        <begin position="166"/>
        <end position="298"/>
    </location>
</feature>
<dbReference type="Proteomes" id="UP000005104">
    <property type="component" value="Chromosome"/>
</dbReference>
<dbReference type="PANTHER" id="PTHR43155">
    <property type="entry name" value="CYCLIC DI-GMP PHOSPHODIESTERASE PA4108-RELATED"/>
    <property type="match status" value="1"/>
</dbReference>
<evidence type="ECO:0000313" key="4">
    <source>
        <dbReference type="EMBL" id="EHQ90809.1"/>
    </source>
</evidence>
<dbReference type="CDD" id="cd00130">
    <property type="entry name" value="PAS"/>
    <property type="match status" value="1"/>
</dbReference>
<dbReference type="Pfam" id="PF13426">
    <property type="entry name" value="PAS_9"/>
    <property type="match status" value="1"/>
</dbReference>
<dbReference type="InterPro" id="IPR043128">
    <property type="entry name" value="Rev_trsase/Diguanyl_cyclase"/>
</dbReference>
<dbReference type="NCBIfam" id="TIGR00229">
    <property type="entry name" value="sensory_box"/>
    <property type="match status" value="1"/>
</dbReference>
<dbReference type="SMART" id="SM00471">
    <property type="entry name" value="HDc"/>
    <property type="match status" value="1"/>
</dbReference>
<dbReference type="Gene3D" id="3.30.450.20">
    <property type="entry name" value="PAS domain"/>
    <property type="match status" value="1"/>
</dbReference>
<organism evidence="4 5">
    <name type="scientific">Desulfosporosinus youngiae DSM 17734</name>
    <dbReference type="NCBI Taxonomy" id="768710"/>
    <lineage>
        <taxon>Bacteria</taxon>
        <taxon>Bacillati</taxon>
        <taxon>Bacillota</taxon>
        <taxon>Clostridia</taxon>
        <taxon>Eubacteriales</taxon>
        <taxon>Desulfitobacteriaceae</taxon>
        <taxon>Desulfosporosinus</taxon>
    </lineage>
</organism>
<evidence type="ECO:0000259" key="2">
    <source>
        <dbReference type="PROSITE" id="PS50887"/>
    </source>
</evidence>
<dbReference type="CDD" id="cd01949">
    <property type="entry name" value="GGDEF"/>
    <property type="match status" value="1"/>
</dbReference>
<dbReference type="NCBIfam" id="TIGR00254">
    <property type="entry name" value="GGDEF"/>
    <property type="match status" value="1"/>
</dbReference>
<dbReference type="InterPro" id="IPR029787">
    <property type="entry name" value="Nucleotide_cyclase"/>
</dbReference>
<dbReference type="PROSITE" id="PS51832">
    <property type="entry name" value="HD_GYP"/>
    <property type="match status" value="1"/>
</dbReference>
<dbReference type="EMBL" id="CM001441">
    <property type="protein sequence ID" value="EHQ90809.1"/>
    <property type="molecule type" value="Genomic_DNA"/>
</dbReference>
<evidence type="ECO:0000259" key="3">
    <source>
        <dbReference type="PROSITE" id="PS51832"/>
    </source>
</evidence>
<protein>
    <submittedName>
        <fullName evidence="4">PAS domain S-box/diguanylate cyclase (GGDEF) domain-containing protein</fullName>
    </submittedName>
</protein>
<evidence type="ECO:0000313" key="5">
    <source>
        <dbReference type="Proteomes" id="UP000005104"/>
    </source>
</evidence>
<dbReference type="PROSITE" id="PS50887">
    <property type="entry name" value="GGDEF"/>
    <property type="match status" value="1"/>
</dbReference>
<feature type="domain" description="HD-GYP" evidence="3">
    <location>
        <begin position="289"/>
        <end position="479"/>
    </location>
</feature>
<dbReference type="eggNOG" id="COG3437">
    <property type="taxonomic scope" value="Bacteria"/>
</dbReference>
<dbReference type="InterPro" id="IPR003607">
    <property type="entry name" value="HD/PDEase_dom"/>
</dbReference>
<dbReference type="PANTHER" id="PTHR43155:SF2">
    <property type="entry name" value="CYCLIC DI-GMP PHOSPHODIESTERASE PA4108"/>
    <property type="match status" value="1"/>
</dbReference>
<dbReference type="InterPro" id="IPR035965">
    <property type="entry name" value="PAS-like_dom_sf"/>
</dbReference>
<proteinExistence type="predicted"/>
<dbReference type="AlphaFoldDB" id="H5Y5T3"/>
<keyword evidence="5" id="KW-1185">Reference proteome</keyword>
<dbReference type="STRING" id="768710.DesyoDRAFT_3824"/>
<feature type="domain" description="PAS" evidence="1">
    <location>
        <begin position="28"/>
        <end position="85"/>
    </location>
</feature>
<dbReference type="Pfam" id="PF00990">
    <property type="entry name" value="GGDEF"/>
    <property type="match status" value="1"/>
</dbReference>
<dbReference type="InterPro" id="IPR037522">
    <property type="entry name" value="HD_GYP_dom"/>
</dbReference>
<dbReference type="PROSITE" id="PS50112">
    <property type="entry name" value="PAS"/>
    <property type="match status" value="1"/>
</dbReference>
<dbReference type="Gene3D" id="3.30.70.270">
    <property type="match status" value="1"/>
</dbReference>